<evidence type="ECO:0000313" key="2">
    <source>
        <dbReference type="EMBL" id="OGC58973.1"/>
    </source>
</evidence>
<protein>
    <submittedName>
        <fullName evidence="2">Uncharacterized protein</fullName>
    </submittedName>
</protein>
<dbReference type="STRING" id="1802627.A3A70_02255"/>
<sequence length="66" mass="7298">MGYILTLTALRHSREGGNPDFIFPECVLRAGLRETSPHPRRVEPVGHPSSSALKTTSPRAFEILNL</sequence>
<reference evidence="2 3" key="1">
    <citation type="journal article" date="2016" name="Nat. Commun.">
        <title>Thousands of microbial genomes shed light on interconnected biogeochemical processes in an aquifer system.</title>
        <authorList>
            <person name="Anantharaman K."/>
            <person name="Brown C.T."/>
            <person name="Hug L.A."/>
            <person name="Sharon I."/>
            <person name="Castelle C.J."/>
            <person name="Probst A.J."/>
            <person name="Thomas B.C."/>
            <person name="Singh A."/>
            <person name="Wilkins M.J."/>
            <person name="Karaoz U."/>
            <person name="Brodie E.L."/>
            <person name="Williams K.H."/>
            <person name="Hubbard S.S."/>
            <person name="Banfield J.F."/>
        </authorList>
    </citation>
    <scope>NUCLEOTIDE SEQUENCE [LARGE SCALE GENOMIC DNA]</scope>
</reference>
<gene>
    <name evidence="2" type="ORF">A3A70_02255</name>
</gene>
<dbReference type="EMBL" id="MEVK01000026">
    <property type="protein sequence ID" value="OGC58973.1"/>
    <property type="molecule type" value="Genomic_DNA"/>
</dbReference>
<accession>A0A1F4VQ85</accession>
<name>A0A1F4VQ85_UNCKA</name>
<dbReference type="AlphaFoldDB" id="A0A1F4VQ85"/>
<evidence type="ECO:0000256" key="1">
    <source>
        <dbReference type="SAM" id="MobiDB-lite"/>
    </source>
</evidence>
<proteinExistence type="predicted"/>
<feature type="compositionally biased region" description="Polar residues" evidence="1">
    <location>
        <begin position="48"/>
        <end position="57"/>
    </location>
</feature>
<evidence type="ECO:0000313" key="3">
    <source>
        <dbReference type="Proteomes" id="UP000178964"/>
    </source>
</evidence>
<feature type="region of interest" description="Disordered" evidence="1">
    <location>
        <begin position="37"/>
        <end position="57"/>
    </location>
</feature>
<dbReference type="Proteomes" id="UP000178964">
    <property type="component" value="Unassembled WGS sequence"/>
</dbReference>
<comment type="caution">
    <text evidence="2">The sequence shown here is derived from an EMBL/GenBank/DDBJ whole genome shotgun (WGS) entry which is preliminary data.</text>
</comment>
<organism evidence="2 3">
    <name type="scientific">candidate division WWE3 bacterium RIFCSPLOWO2_01_FULL_42_11</name>
    <dbReference type="NCBI Taxonomy" id="1802627"/>
    <lineage>
        <taxon>Bacteria</taxon>
        <taxon>Katanobacteria</taxon>
    </lineage>
</organism>